<dbReference type="Gene3D" id="1.10.4030.10">
    <property type="entry name" value="Porin chaperone SurA, peptide-binding domain"/>
    <property type="match status" value="1"/>
</dbReference>
<evidence type="ECO:0000313" key="4">
    <source>
        <dbReference type="Proteomes" id="UP000236655"/>
    </source>
</evidence>
<dbReference type="Proteomes" id="UP000236655">
    <property type="component" value="Chromosome"/>
</dbReference>
<proteinExistence type="predicted"/>
<keyword evidence="4" id="KW-1185">Reference proteome</keyword>
<keyword evidence="1" id="KW-0732">Signal</keyword>
<dbReference type="InterPro" id="IPR027304">
    <property type="entry name" value="Trigger_fact/SurA_dom_sf"/>
</dbReference>
<name>A0A2I7N543_9NEIS</name>
<evidence type="ECO:0000313" key="3">
    <source>
        <dbReference type="EMBL" id="AUR51551.1"/>
    </source>
</evidence>
<dbReference type="AlphaFoldDB" id="A0A2I7N543"/>
<dbReference type="Pfam" id="PF09312">
    <property type="entry name" value="SurA_N"/>
    <property type="match status" value="1"/>
</dbReference>
<accession>A0A2I7N543</accession>
<feature type="domain" description="SurA N-terminal" evidence="2">
    <location>
        <begin position="71"/>
        <end position="137"/>
    </location>
</feature>
<feature type="chain" id="PRO_5014374618" description="SurA N-terminal domain-containing protein" evidence="1">
    <location>
        <begin position="21"/>
        <end position="141"/>
    </location>
</feature>
<dbReference type="SUPFAM" id="SSF109998">
    <property type="entry name" value="Triger factor/SurA peptide-binding domain-like"/>
    <property type="match status" value="1"/>
</dbReference>
<protein>
    <recommendedName>
        <fullName evidence="2">SurA N-terminal domain-containing protein</fullName>
    </recommendedName>
</protein>
<reference evidence="4" key="1">
    <citation type="submission" date="2017-11" db="EMBL/GenBank/DDBJ databases">
        <authorList>
            <person name="Chan K.G."/>
            <person name="Lee L.S."/>
        </authorList>
    </citation>
    <scope>NUCLEOTIDE SEQUENCE [LARGE SCALE GENOMIC DNA]</scope>
    <source>
        <strain evidence="4">DSM 100970</strain>
    </source>
</reference>
<dbReference type="InterPro" id="IPR015391">
    <property type="entry name" value="SurA_N"/>
</dbReference>
<feature type="signal peptide" evidence="1">
    <location>
        <begin position="1"/>
        <end position="20"/>
    </location>
</feature>
<evidence type="ECO:0000259" key="2">
    <source>
        <dbReference type="Pfam" id="PF09312"/>
    </source>
</evidence>
<dbReference type="KEGG" id="nba:CUN60_04350"/>
<sequence length="141" mass="15547">MIRILLVLISAFSLPAFVYANEAESALVSGVDASQPIVAAKSITASQVKATTQAQRSPSSAGNRQQSTVLVDKIVAYVNKRIITQNELEKQIAQTRDSLQQRGITNTNYNDLRTRVLDQLILLQIQLDLAARGELRLRTLK</sequence>
<gene>
    <name evidence="3" type="ORF">CUN60_04350</name>
</gene>
<organism evidence="3 4">
    <name type="scientific">Aquella oligotrophica</name>
    <dbReference type="NCBI Taxonomy" id="2067065"/>
    <lineage>
        <taxon>Bacteria</taxon>
        <taxon>Pseudomonadati</taxon>
        <taxon>Pseudomonadota</taxon>
        <taxon>Betaproteobacteria</taxon>
        <taxon>Neisseriales</taxon>
        <taxon>Neisseriaceae</taxon>
        <taxon>Aquella</taxon>
    </lineage>
</organism>
<evidence type="ECO:0000256" key="1">
    <source>
        <dbReference type="SAM" id="SignalP"/>
    </source>
</evidence>
<dbReference type="EMBL" id="CP024847">
    <property type="protein sequence ID" value="AUR51551.1"/>
    <property type="molecule type" value="Genomic_DNA"/>
</dbReference>